<proteinExistence type="predicted"/>
<dbReference type="InterPro" id="IPR010690">
    <property type="entry name" value="YqfD"/>
</dbReference>
<evidence type="ECO:0000256" key="1">
    <source>
        <dbReference type="SAM" id="Phobius"/>
    </source>
</evidence>
<keyword evidence="1" id="KW-1133">Transmembrane helix</keyword>
<dbReference type="EMBL" id="BK016103">
    <property type="protein sequence ID" value="DAF95086.1"/>
    <property type="molecule type" value="Genomic_DNA"/>
</dbReference>
<keyword evidence="1" id="KW-0812">Transmembrane</keyword>
<organism evidence="2">
    <name type="scientific">Siphoviridae sp. ctjdk2</name>
    <dbReference type="NCBI Taxonomy" id="2825635"/>
    <lineage>
        <taxon>Viruses</taxon>
        <taxon>Duplodnaviria</taxon>
        <taxon>Heunggongvirae</taxon>
        <taxon>Uroviricota</taxon>
        <taxon>Caudoviricetes</taxon>
    </lineage>
</organism>
<keyword evidence="1" id="KW-0472">Membrane</keyword>
<name>A0A8S5UL37_9CAUD</name>
<protein>
    <submittedName>
        <fullName evidence="2">Putative stage IV sporulation protein YqfD</fullName>
    </submittedName>
</protein>
<feature type="transmembrane region" description="Helical" evidence="1">
    <location>
        <begin position="90"/>
        <end position="110"/>
    </location>
</feature>
<dbReference type="PIRSF" id="PIRSF029895">
    <property type="entry name" value="SpoIV"/>
    <property type="match status" value="1"/>
</dbReference>
<accession>A0A8S5UL37</accession>
<reference evidence="2" key="1">
    <citation type="journal article" date="2021" name="Proc. Natl. Acad. Sci. U.S.A.">
        <title>A Catalog of Tens of Thousands of Viruses from Human Metagenomes Reveals Hidden Associations with Chronic Diseases.</title>
        <authorList>
            <person name="Tisza M.J."/>
            <person name="Buck C.B."/>
        </authorList>
    </citation>
    <scope>NUCLEOTIDE SEQUENCE</scope>
    <source>
        <strain evidence="2">Ctjdk2</strain>
    </source>
</reference>
<dbReference type="Pfam" id="PF06898">
    <property type="entry name" value="YqfD"/>
    <property type="match status" value="1"/>
</dbReference>
<evidence type="ECO:0000313" key="2">
    <source>
        <dbReference type="EMBL" id="DAF95086.1"/>
    </source>
</evidence>
<sequence length="403" mass="44731">MLKKAVKLLRGSVCVRAKSAYPERMLNLCSARGIEFWDVRWIDDTALSFCVARGDLRALRRAAEGCGAEVSIERTAGTPFFFARLRRRHALFAGGILCAALLLVNSLFIWDFEVTGNETVPTETILHALREHGVHRGTFIYSFRSQDICNRVLPELKDLCWVAVNVRGCKAYVQVRERVRAPERVNESEPTNVIAAKPGLITKVRALDGEKRVLPGTSVQQGQLLIAGVVDTGGTEKPSVTTRFLAGKGEVWARTWYDLTVRVPLTYEKKVYTGKEKRSHTLIWGENRLKIGAKGSSICNVDCDKIKNQTQWTLFGLFALPVTWETETLLPYELEVTPRSRADAEAQGKDVLETYLAALLGETGSVTQRRFSTAVEGDTLVVTLSAECEEQIGKEVPIAVSEG</sequence>